<accession>A0A812I0Z8</accession>
<evidence type="ECO:0000313" key="1">
    <source>
        <dbReference type="EMBL" id="CAE6968090.1"/>
    </source>
</evidence>
<name>A0A812I0Z8_9DINO</name>
<gene>
    <name evidence="1" type="primary">BIG2</name>
    <name evidence="1" type="ORF">SNAT2548_LOCUS2318</name>
</gene>
<dbReference type="Proteomes" id="UP000604046">
    <property type="component" value="Unassembled WGS sequence"/>
</dbReference>
<reference evidence="1" key="1">
    <citation type="submission" date="2021-02" db="EMBL/GenBank/DDBJ databases">
        <authorList>
            <person name="Dougan E. K."/>
            <person name="Rhodes N."/>
            <person name="Thang M."/>
            <person name="Chan C."/>
        </authorList>
    </citation>
    <scope>NUCLEOTIDE SEQUENCE</scope>
</reference>
<dbReference type="AlphaFoldDB" id="A0A812I0Z8"/>
<comment type="caution">
    <text evidence="1">The sequence shown here is derived from an EMBL/GenBank/DDBJ whole genome shotgun (WGS) entry which is preliminary data.</text>
</comment>
<feature type="non-terminal residue" evidence="1">
    <location>
        <position position="145"/>
    </location>
</feature>
<protein>
    <submittedName>
        <fullName evidence="1">BIG2 protein</fullName>
    </submittedName>
</protein>
<keyword evidence="2" id="KW-1185">Reference proteome</keyword>
<dbReference type="EMBL" id="CAJNDS010000131">
    <property type="protein sequence ID" value="CAE6968090.1"/>
    <property type="molecule type" value="Genomic_DNA"/>
</dbReference>
<evidence type="ECO:0000313" key="2">
    <source>
        <dbReference type="Proteomes" id="UP000604046"/>
    </source>
</evidence>
<organism evidence="1 2">
    <name type="scientific">Symbiodinium natans</name>
    <dbReference type="NCBI Taxonomy" id="878477"/>
    <lineage>
        <taxon>Eukaryota</taxon>
        <taxon>Sar</taxon>
        <taxon>Alveolata</taxon>
        <taxon>Dinophyceae</taxon>
        <taxon>Suessiales</taxon>
        <taxon>Symbiodiniaceae</taxon>
        <taxon>Symbiodinium</taxon>
    </lineage>
</organism>
<proteinExistence type="predicted"/>
<sequence length="145" mass="16571">MLTYVLPCPSQRQGPDRRIHRIHRQIRRFYRLQADNAWQKRCRPVCKPVRSSSHELQLPTCDRDVCLKCSTFSHYHAQVAALLAEAPSEGLPPEEAPQTSRGARDGLLLESLCDLLQPSLVQAIWFSFDGDWRRPPLLEQIAGKA</sequence>